<reference evidence="4" key="2">
    <citation type="journal article" date="2023" name="Syst. Appl. Microbiol.">
        <title>Govania unica gen. nov., sp. nov., a rare biosphere bacterium that represents a novel family in the class Alphaproteobacteria.</title>
        <authorList>
            <person name="Vandamme P."/>
            <person name="Peeters C."/>
            <person name="Hettiarachchi A."/>
            <person name="Cnockaert M."/>
            <person name="Carlier A."/>
        </authorList>
    </citation>
    <scope>NUCLEOTIDE SEQUENCE</scope>
    <source>
        <strain evidence="4">LMG 31809</strain>
    </source>
</reference>
<evidence type="ECO:0000256" key="2">
    <source>
        <dbReference type="ARBA" id="ARBA00023002"/>
    </source>
</evidence>
<evidence type="ECO:0000313" key="4">
    <source>
        <dbReference type="EMBL" id="MDA5194238.1"/>
    </source>
</evidence>
<dbReference type="GO" id="GO:0005886">
    <property type="term" value="C:plasma membrane"/>
    <property type="evidence" value="ECO:0007669"/>
    <property type="project" value="TreeGrafter"/>
</dbReference>
<gene>
    <name evidence="4" type="ORF">NYP16_09775</name>
</gene>
<dbReference type="EC" id="1.4.99.-" evidence="4"/>
<comment type="caution">
    <text evidence="4">The sequence shown here is derived from an EMBL/GenBank/DDBJ whole genome shotgun (WGS) entry which is preliminary data.</text>
</comment>
<dbReference type="Gene3D" id="3.50.50.60">
    <property type="entry name" value="FAD/NAD(P)-binding domain"/>
    <property type="match status" value="2"/>
</dbReference>
<dbReference type="NCBIfam" id="NF001933">
    <property type="entry name" value="PRK00711.1"/>
    <property type="match status" value="1"/>
</dbReference>
<evidence type="ECO:0000256" key="1">
    <source>
        <dbReference type="ARBA" id="ARBA00009410"/>
    </source>
</evidence>
<dbReference type="Pfam" id="PF01266">
    <property type="entry name" value="DAO"/>
    <property type="match status" value="1"/>
</dbReference>
<protein>
    <submittedName>
        <fullName evidence="4">D-amino acid dehydrogenase</fullName>
        <ecNumber evidence="4">1.4.99.-</ecNumber>
    </submittedName>
</protein>
<dbReference type="GO" id="GO:0008718">
    <property type="term" value="F:D-amino-acid dehydrogenase activity"/>
    <property type="evidence" value="ECO:0007669"/>
    <property type="project" value="TreeGrafter"/>
</dbReference>
<dbReference type="GO" id="GO:0005737">
    <property type="term" value="C:cytoplasm"/>
    <property type="evidence" value="ECO:0007669"/>
    <property type="project" value="TreeGrafter"/>
</dbReference>
<dbReference type="PANTHER" id="PTHR13847">
    <property type="entry name" value="SARCOSINE DEHYDROGENASE-RELATED"/>
    <property type="match status" value="1"/>
</dbReference>
<feature type="domain" description="FAD dependent oxidoreductase" evidence="3">
    <location>
        <begin position="2"/>
        <end position="405"/>
    </location>
</feature>
<proteinExistence type="inferred from homology"/>
<dbReference type="SUPFAM" id="SSF54373">
    <property type="entry name" value="FAD-linked reductases, C-terminal domain"/>
    <property type="match status" value="1"/>
</dbReference>
<dbReference type="EMBL" id="JANWOI010000003">
    <property type="protein sequence ID" value="MDA5194238.1"/>
    <property type="molecule type" value="Genomic_DNA"/>
</dbReference>
<dbReference type="InterPro" id="IPR006076">
    <property type="entry name" value="FAD-dep_OxRdtase"/>
</dbReference>
<dbReference type="PANTHER" id="PTHR13847:SF280">
    <property type="entry name" value="D-AMINO ACID DEHYDROGENASE"/>
    <property type="match status" value="1"/>
</dbReference>
<evidence type="ECO:0000313" key="5">
    <source>
        <dbReference type="Proteomes" id="UP001141619"/>
    </source>
</evidence>
<reference evidence="4" key="1">
    <citation type="submission" date="2022-08" db="EMBL/GenBank/DDBJ databases">
        <authorList>
            <person name="Vandamme P."/>
            <person name="Hettiarachchi A."/>
            <person name="Peeters C."/>
            <person name="Cnockaert M."/>
            <person name="Carlier A."/>
        </authorList>
    </citation>
    <scope>NUCLEOTIDE SEQUENCE</scope>
    <source>
        <strain evidence="4">LMG 31809</strain>
    </source>
</reference>
<comment type="similarity">
    <text evidence="1">Belongs to the DadA oxidoreductase family.</text>
</comment>
<name>A0A9X3Z7N3_9PROT</name>
<keyword evidence="2 4" id="KW-0560">Oxidoreductase</keyword>
<dbReference type="Gene3D" id="3.30.9.10">
    <property type="entry name" value="D-Amino Acid Oxidase, subunit A, domain 2"/>
    <property type="match status" value="1"/>
</dbReference>
<accession>A0A9X3Z7N3</accession>
<sequence>MRVVVVGAGLIGVSSAYCLARDGHEVTVLDREKDVALGTSYANGASLTPSMADPWNAPGVAGRLWHYLGKEDSPLLLRPQALPSLFFWGIKFLRNSDPARFERATAANARIASYSVAMLKTLEATLSLRYDQGPGGTLKLSRDSAGFDAMVASAATMQEAGVPIDILDAAGAVAREPALAAIQHEISGALYIASDEAGDARKYTLALADISKTLGVRFEYGATVTGFDRQGGRVNKVVAMQSGNHRYYNADVVVIAAGCWSPAVTAGLGIRLPIKPVKGYSITTPRHGWCNGPRIPVVDEGFHAIVTPLGDRLRVAGTAEFAGFDNTLTPSRIANLTRFLTSLYPDFNGHFDSTDISPWCGFRPMSADGVPFIGQSRIENVYLNTGHGHLGWTMASGSGRLLADLVLSKVPAIDPAPYDPARA</sequence>
<dbReference type="RefSeq" id="WP_274943942.1">
    <property type="nucleotide sequence ID" value="NZ_JANWOI010000003.1"/>
</dbReference>
<dbReference type="SUPFAM" id="SSF51905">
    <property type="entry name" value="FAD/NAD(P)-binding domain"/>
    <property type="match status" value="1"/>
</dbReference>
<dbReference type="AlphaFoldDB" id="A0A9X3Z7N3"/>
<evidence type="ECO:0000259" key="3">
    <source>
        <dbReference type="Pfam" id="PF01266"/>
    </source>
</evidence>
<dbReference type="Proteomes" id="UP001141619">
    <property type="component" value="Unassembled WGS sequence"/>
</dbReference>
<dbReference type="GO" id="GO:0055130">
    <property type="term" value="P:D-alanine catabolic process"/>
    <property type="evidence" value="ECO:0007669"/>
    <property type="project" value="TreeGrafter"/>
</dbReference>
<dbReference type="InterPro" id="IPR036188">
    <property type="entry name" value="FAD/NAD-bd_sf"/>
</dbReference>
<organism evidence="4 5">
    <name type="scientific">Govanella unica</name>
    <dbReference type="NCBI Taxonomy" id="2975056"/>
    <lineage>
        <taxon>Bacteria</taxon>
        <taxon>Pseudomonadati</taxon>
        <taxon>Pseudomonadota</taxon>
        <taxon>Alphaproteobacteria</taxon>
        <taxon>Emcibacterales</taxon>
        <taxon>Govanellaceae</taxon>
        <taxon>Govanella</taxon>
    </lineage>
</organism>
<keyword evidence="5" id="KW-1185">Reference proteome</keyword>